<accession>A0A1A0HIC8</accession>
<dbReference type="GO" id="GO:0005743">
    <property type="term" value="C:mitochondrial inner membrane"/>
    <property type="evidence" value="ECO:0007669"/>
    <property type="project" value="TreeGrafter"/>
</dbReference>
<evidence type="ECO:0000313" key="3">
    <source>
        <dbReference type="Proteomes" id="UP000092555"/>
    </source>
</evidence>
<name>A0A1A0HIC8_9ASCO</name>
<dbReference type="AlphaFoldDB" id="A0A1A0HIC8"/>
<dbReference type="InterPro" id="IPR000073">
    <property type="entry name" value="AB_hydrolase_1"/>
</dbReference>
<dbReference type="GO" id="GO:0035965">
    <property type="term" value="P:cardiolipin acyl-chain remodeling"/>
    <property type="evidence" value="ECO:0007669"/>
    <property type="project" value="TreeGrafter"/>
</dbReference>
<dbReference type="OrthoDB" id="7457040at2759"/>
<dbReference type="GO" id="GO:0042171">
    <property type="term" value="F:lysophosphatidic acid acyltransferase activity"/>
    <property type="evidence" value="ECO:0007669"/>
    <property type="project" value="TreeGrafter"/>
</dbReference>
<dbReference type="STRING" id="869754.A0A1A0HIC8"/>
<proteinExistence type="predicted"/>
<dbReference type="Pfam" id="PF00561">
    <property type="entry name" value="Abhydrolase_1"/>
    <property type="match status" value="1"/>
</dbReference>
<keyword evidence="3" id="KW-1185">Reference proteome</keyword>
<dbReference type="PANTHER" id="PTHR42886">
    <property type="entry name" value="RE40534P-RELATED"/>
    <property type="match status" value="1"/>
</dbReference>
<keyword evidence="2" id="KW-0378">Hydrolase</keyword>
<gene>
    <name evidence="2" type="ORF">METBIDRAFT_9991</name>
</gene>
<dbReference type="Proteomes" id="UP000092555">
    <property type="component" value="Unassembled WGS sequence"/>
</dbReference>
<dbReference type="GO" id="GO:0055088">
    <property type="term" value="P:lipid homeostasis"/>
    <property type="evidence" value="ECO:0007669"/>
    <property type="project" value="TreeGrafter"/>
</dbReference>
<dbReference type="RefSeq" id="XP_018714241.1">
    <property type="nucleotide sequence ID" value="XM_018859501.1"/>
</dbReference>
<protein>
    <submittedName>
        <fullName evidence="2">Alpha/beta-hydrolase</fullName>
    </submittedName>
</protein>
<dbReference type="EMBL" id="LXTC01000001">
    <property type="protein sequence ID" value="OBA23760.1"/>
    <property type="molecule type" value="Genomic_DNA"/>
</dbReference>
<dbReference type="GeneID" id="30032476"/>
<dbReference type="Gene3D" id="3.40.50.1820">
    <property type="entry name" value="alpha/beta hydrolase"/>
    <property type="match status" value="1"/>
</dbReference>
<dbReference type="GO" id="GO:0006654">
    <property type="term" value="P:phosphatidic acid biosynthetic process"/>
    <property type="evidence" value="ECO:0007669"/>
    <property type="project" value="TreeGrafter"/>
</dbReference>
<dbReference type="InterPro" id="IPR029058">
    <property type="entry name" value="AB_hydrolase_fold"/>
</dbReference>
<feature type="domain" description="AB hydrolase-1" evidence="1">
    <location>
        <begin position="105"/>
        <end position="269"/>
    </location>
</feature>
<reference evidence="2 3" key="1">
    <citation type="submission" date="2016-05" db="EMBL/GenBank/DDBJ databases">
        <title>Comparative genomics of biotechnologically important yeasts.</title>
        <authorList>
            <consortium name="DOE Joint Genome Institute"/>
            <person name="Riley R."/>
            <person name="Haridas S."/>
            <person name="Wolfe K.H."/>
            <person name="Lopes M.R."/>
            <person name="Hittinger C.T."/>
            <person name="Goker M."/>
            <person name="Salamov A."/>
            <person name="Wisecaver J."/>
            <person name="Long T.M."/>
            <person name="Aerts A.L."/>
            <person name="Barry K."/>
            <person name="Choi C."/>
            <person name="Clum A."/>
            <person name="Coughlan A.Y."/>
            <person name="Deshpande S."/>
            <person name="Douglass A.P."/>
            <person name="Hanson S.J."/>
            <person name="Klenk H.-P."/>
            <person name="LaButti K."/>
            <person name="Lapidus A."/>
            <person name="Lindquist E."/>
            <person name="Lipzen A."/>
            <person name="Meier-kolthoff J.P."/>
            <person name="Ohm R.A."/>
            <person name="Otillar R.P."/>
            <person name="Pangilinan J."/>
            <person name="Peng Y."/>
            <person name="Rokas A."/>
            <person name="Rosa C.A."/>
            <person name="Scheuner C."/>
            <person name="Sibirny A.A."/>
            <person name="Slot J.C."/>
            <person name="Stielow J.B."/>
            <person name="Sun H."/>
            <person name="Kurtzman C.P."/>
            <person name="Blackwell M."/>
            <person name="Grigoriev I.V."/>
            <person name="Jeffries T.W."/>
        </authorList>
    </citation>
    <scope>NUCLEOTIDE SEQUENCE [LARGE SCALE GENOMIC DNA]</scope>
    <source>
        <strain evidence="2 3">NRRL YB-4993</strain>
    </source>
</reference>
<sequence length="487" mass="54515">MLCSVRTLGTARARGSAPGAAYQPNRRVVKKLLFVQQCAMWLRSLRPGHLATLQRQLVEWLFPAGAAENQGVARDFVQTPVDARGSVVNSVVFLVQNDKAAETRHVVFVHGYGAALGCFARNFHVINRFKGLRHNYKVHFLDNLSFGLSSNPRVASLDYWRPVPRVDFLTMHDAAPTVKAGLHRKYYKLIAGYEVDAHRFGRYKAAVTPVLRDLEAYYTDALEAWRVNARIGRIHFLVGHSFGGYWCGSYALRHPDSVRHLVLLSPVGVERHAAAVTAPAPRGLGPIAPSLDPASPRFLSRWPILAARAVRHWYYVQPYLPRLLRLMGPWGVARYYDMWSGKLFAVNGVIARLGGAAVLTSSNQLRYGTNTECRLLIEYLYNSVTAGSRSDIHIKYLLTPATDSKWPLMDKFARASGATLAKFRTHVVYGQYDYMNSEAGEKMVAEMNGRPAVDARFHVVPEAGHNLYLQNPFGTNALLERLVREAD</sequence>
<dbReference type="SUPFAM" id="SSF53474">
    <property type="entry name" value="alpha/beta-Hydrolases"/>
    <property type="match status" value="1"/>
</dbReference>
<evidence type="ECO:0000259" key="1">
    <source>
        <dbReference type="Pfam" id="PF00561"/>
    </source>
</evidence>
<evidence type="ECO:0000313" key="2">
    <source>
        <dbReference type="EMBL" id="OBA23760.1"/>
    </source>
</evidence>
<comment type="caution">
    <text evidence="2">The sequence shown here is derived from an EMBL/GenBank/DDBJ whole genome shotgun (WGS) entry which is preliminary data.</text>
</comment>
<dbReference type="GO" id="GO:0004623">
    <property type="term" value="F:phospholipase A2 activity"/>
    <property type="evidence" value="ECO:0007669"/>
    <property type="project" value="TreeGrafter"/>
</dbReference>
<organism evidence="2 3">
    <name type="scientific">Metschnikowia bicuspidata var. bicuspidata NRRL YB-4993</name>
    <dbReference type="NCBI Taxonomy" id="869754"/>
    <lineage>
        <taxon>Eukaryota</taxon>
        <taxon>Fungi</taxon>
        <taxon>Dikarya</taxon>
        <taxon>Ascomycota</taxon>
        <taxon>Saccharomycotina</taxon>
        <taxon>Pichiomycetes</taxon>
        <taxon>Metschnikowiaceae</taxon>
        <taxon>Metschnikowia</taxon>
    </lineage>
</organism>
<dbReference type="PANTHER" id="PTHR42886:SF23">
    <property type="entry name" value="1-ACYLGLYCEROL-3-PHOSPHATE O-ACYLTRANSFERASE ICT1-RELATED"/>
    <property type="match status" value="1"/>
</dbReference>